<accession>A0A9N7TJP2</accession>
<comment type="caution">
    <text evidence="2">The sequence shown here is derived from an EMBL/GenBank/DDBJ whole genome shotgun (WGS) entry which is preliminary data.</text>
</comment>
<feature type="compositionally biased region" description="Basic and acidic residues" evidence="1">
    <location>
        <begin position="93"/>
        <end position="105"/>
    </location>
</feature>
<gene>
    <name evidence="2" type="ORF">PLEPLA_LOCUS1882</name>
</gene>
<dbReference type="AlphaFoldDB" id="A0A9N7TJP2"/>
<sequence>MKQTSVHIFTGNLTHGLNNQRGSEETLMSVQLQITSRKLFQLLAFATANQHERATREASRPRCVQAAGGGRDIETESVSQPGNGGIMWSSTTDHSELRVARTTEA</sequence>
<proteinExistence type="predicted"/>
<name>A0A9N7TJP2_PLEPL</name>
<evidence type="ECO:0000313" key="3">
    <source>
        <dbReference type="Proteomes" id="UP001153269"/>
    </source>
</evidence>
<feature type="compositionally biased region" description="Basic and acidic residues" evidence="1">
    <location>
        <begin position="51"/>
        <end position="60"/>
    </location>
</feature>
<dbReference type="EMBL" id="CADEAL010000091">
    <property type="protein sequence ID" value="CAB1414177.1"/>
    <property type="molecule type" value="Genomic_DNA"/>
</dbReference>
<organism evidence="2 3">
    <name type="scientific">Pleuronectes platessa</name>
    <name type="common">European plaice</name>
    <dbReference type="NCBI Taxonomy" id="8262"/>
    <lineage>
        <taxon>Eukaryota</taxon>
        <taxon>Metazoa</taxon>
        <taxon>Chordata</taxon>
        <taxon>Craniata</taxon>
        <taxon>Vertebrata</taxon>
        <taxon>Euteleostomi</taxon>
        <taxon>Actinopterygii</taxon>
        <taxon>Neopterygii</taxon>
        <taxon>Teleostei</taxon>
        <taxon>Neoteleostei</taxon>
        <taxon>Acanthomorphata</taxon>
        <taxon>Carangaria</taxon>
        <taxon>Pleuronectiformes</taxon>
        <taxon>Pleuronectoidei</taxon>
        <taxon>Pleuronectidae</taxon>
        <taxon>Pleuronectes</taxon>
    </lineage>
</organism>
<evidence type="ECO:0000256" key="1">
    <source>
        <dbReference type="SAM" id="MobiDB-lite"/>
    </source>
</evidence>
<feature type="region of interest" description="Disordered" evidence="1">
    <location>
        <begin position="51"/>
        <end position="105"/>
    </location>
</feature>
<protein>
    <submittedName>
        <fullName evidence="2">Uncharacterized protein</fullName>
    </submittedName>
</protein>
<reference evidence="2" key="1">
    <citation type="submission" date="2020-03" db="EMBL/GenBank/DDBJ databases">
        <authorList>
            <person name="Weist P."/>
        </authorList>
    </citation>
    <scope>NUCLEOTIDE SEQUENCE</scope>
</reference>
<keyword evidence="3" id="KW-1185">Reference proteome</keyword>
<evidence type="ECO:0000313" key="2">
    <source>
        <dbReference type="EMBL" id="CAB1414177.1"/>
    </source>
</evidence>
<dbReference type="Proteomes" id="UP001153269">
    <property type="component" value="Unassembled WGS sequence"/>
</dbReference>